<dbReference type="GeneID" id="28993283"/>
<evidence type="ECO:0000256" key="6">
    <source>
        <dbReference type="ARBA" id="ARBA00044805"/>
    </source>
</evidence>
<evidence type="ECO:0000313" key="8">
    <source>
        <dbReference type="EMBL" id="OAD68998.1"/>
    </source>
</evidence>
<evidence type="ECO:0000256" key="5">
    <source>
        <dbReference type="ARBA" id="ARBA00044801"/>
    </source>
</evidence>
<dbReference type="Proteomes" id="UP000077315">
    <property type="component" value="Unassembled WGS sequence"/>
</dbReference>
<evidence type="ECO:0000256" key="2">
    <source>
        <dbReference type="ARBA" id="ARBA00022618"/>
    </source>
</evidence>
<dbReference type="EMBL" id="KV440993">
    <property type="protein sequence ID" value="OAD68998.1"/>
    <property type="molecule type" value="Genomic_DNA"/>
</dbReference>
<dbReference type="OrthoDB" id="379794at2759"/>
<keyword evidence="2" id="KW-0132">Cell division</keyword>
<dbReference type="PANTHER" id="PTHR13255:SF0">
    <property type="entry name" value="ATAXIN-10"/>
    <property type="match status" value="1"/>
</dbReference>
<gene>
    <name evidence="8" type="ORF">PHYBLDRAFT_149996</name>
</gene>
<dbReference type="InterPro" id="IPR019156">
    <property type="entry name" value="Ataxin-10_domain"/>
</dbReference>
<keyword evidence="9" id="KW-1185">Reference proteome</keyword>
<dbReference type="InterPro" id="IPR016024">
    <property type="entry name" value="ARM-type_fold"/>
</dbReference>
<evidence type="ECO:0000313" key="9">
    <source>
        <dbReference type="Proteomes" id="UP000077315"/>
    </source>
</evidence>
<evidence type="ECO:0000259" key="7">
    <source>
        <dbReference type="Pfam" id="PF09759"/>
    </source>
</evidence>
<feature type="domain" description="Ataxin-10" evidence="7">
    <location>
        <begin position="386"/>
        <end position="482"/>
    </location>
</feature>
<evidence type="ECO:0000256" key="1">
    <source>
        <dbReference type="ARBA" id="ARBA00008384"/>
    </source>
</evidence>
<dbReference type="GO" id="GO:0005829">
    <property type="term" value="C:cytosol"/>
    <property type="evidence" value="ECO:0007669"/>
    <property type="project" value="TreeGrafter"/>
</dbReference>
<dbReference type="AlphaFoldDB" id="A0A167KVP1"/>
<dbReference type="InterPro" id="IPR051374">
    <property type="entry name" value="Ataxin-10/CTR86_families"/>
</dbReference>
<dbReference type="Gene3D" id="1.25.10.10">
    <property type="entry name" value="Leucine-rich Repeat Variant"/>
    <property type="match status" value="1"/>
</dbReference>
<evidence type="ECO:0000256" key="4">
    <source>
        <dbReference type="ARBA" id="ARBA00044746"/>
    </source>
</evidence>
<keyword evidence="3" id="KW-0131">Cell cycle</keyword>
<comment type="function">
    <text evidence="4">May play a role in the regulation of cytokinesis.</text>
</comment>
<dbReference type="GO" id="GO:0051301">
    <property type="term" value="P:cell division"/>
    <property type="evidence" value="ECO:0007669"/>
    <property type="project" value="UniProtKB-KW"/>
</dbReference>
<dbReference type="VEuPathDB" id="FungiDB:PHYBLDRAFT_149996"/>
<dbReference type="InterPro" id="IPR011989">
    <property type="entry name" value="ARM-like"/>
</dbReference>
<evidence type="ECO:0000256" key="3">
    <source>
        <dbReference type="ARBA" id="ARBA00023306"/>
    </source>
</evidence>
<organism evidence="8 9">
    <name type="scientific">Phycomyces blakesleeanus (strain ATCC 8743b / DSM 1359 / FGSC 10004 / NBRC 33097 / NRRL 1555)</name>
    <dbReference type="NCBI Taxonomy" id="763407"/>
    <lineage>
        <taxon>Eukaryota</taxon>
        <taxon>Fungi</taxon>
        <taxon>Fungi incertae sedis</taxon>
        <taxon>Mucoromycota</taxon>
        <taxon>Mucoromycotina</taxon>
        <taxon>Mucoromycetes</taxon>
        <taxon>Mucorales</taxon>
        <taxon>Phycomycetaceae</taxon>
        <taxon>Phycomyces</taxon>
    </lineage>
</organism>
<dbReference type="RefSeq" id="XP_018287038.1">
    <property type="nucleotide sequence ID" value="XM_018432377.1"/>
</dbReference>
<protein>
    <recommendedName>
        <fullName evidence="5">Ataxin-10 homolog</fullName>
    </recommendedName>
    <alternativeName>
        <fullName evidence="6">Copper transport protein 86</fullName>
    </alternativeName>
</protein>
<proteinExistence type="inferred from homology"/>
<accession>A0A167KVP1</accession>
<dbReference type="InParanoid" id="A0A167KVP1"/>
<sequence>MTIVTLLEDYLSQKLLSNELQVHLDEAIKRSLTDHVFRLELGASQDFWSLALKTLPRLAEDPNGIHSLIGVVKLIRNCVAGQLENQKLACQNGAIESIETVLEKNRDGSEERVLLLQVGTQSICNIITGNPTGLEVWKVWMTTKRGTLWSTLVCMEDEKVVMSVLVLVLNSIRNSTENSKLLAMTENGHQIVHGILGDLERLHDNESKNFELGCTVIRQLVNGGYFVDLLNAVGDKSGLNGRQIILIKLVDSQTHTHKDSFPEFMRHRELEALCNLLKLLSQRAVLVIKQVQASEADQKSDLEVEDVSQVYTGLVLVLQILTTLNMAEVEQQKSLKRLLVQKETLDSVTDLLGQLETIPFTARKPTGSETVKNDDPEASKLGFDYLKRECVRFIGAMCFKDFDMQEKIRHIGGIPLILSQCRIDDNNPYIREYAVLAIRHILENNPENQRLIEEMKPIAAAQTPELDEMGLKATLVDGKVKLTKARLDDNE</sequence>
<comment type="similarity">
    <text evidence="1">Belongs to the ataxin-10 family.</text>
</comment>
<reference evidence="9" key="1">
    <citation type="submission" date="2015-06" db="EMBL/GenBank/DDBJ databases">
        <title>Expansion of signal transduction pathways in fungi by whole-genome duplication.</title>
        <authorList>
            <consortium name="DOE Joint Genome Institute"/>
            <person name="Corrochano L.M."/>
            <person name="Kuo A."/>
            <person name="Marcet-Houben M."/>
            <person name="Polaino S."/>
            <person name="Salamov A."/>
            <person name="Villalobos J.M."/>
            <person name="Alvarez M.I."/>
            <person name="Avalos J."/>
            <person name="Benito E.P."/>
            <person name="Benoit I."/>
            <person name="Burger G."/>
            <person name="Camino L.P."/>
            <person name="Canovas D."/>
            <person name="Cerda-Olmedo E."/>
            <person name="Cheng J.-F."/>
            <person name="Dominguez A."/>
            <person name="Elias M."/>
            <person name="Eslava A.P."/>
            <person name="Glaser F."/>
            <person name="Grimwood J."/>
            <person name="Gutierrez G."/>
            <person name="Heitman J."/>
            <person name="Henrissat B."/>
            <person name="Iturriaga E.A."/>
            <person name="Lang B.F."/>
            <person name="Lavin J.L."/>
            <person name="Lee S."/>
            <person name="Li W."/>
            <person name="Lindquist E."/>
            <person name="Lopez-Garcia S."/>
            <person name="Luque E.M."/>
            <person name="Marcos A.T."/>
            <person name="Martin J."/>
            <person name="McCluskey K."/>
            <person name="Medina H.R."/>
            <person name="Miralles-Duran A."/>
            <person name="Miyazaki A."/>
            <person name="Munoz-Torres E."/>
            <person name="Oguiza J.A."/>
            <person name="Ohm R."/>
            <person name="Olmedo M."/>
            <person name="Orejas M."/>
            <person name="Ortiz-Castellanos L."/>
            <person name="Pisabarro A.G."/>
            <person name="Rodriguez-Romero J."/>
            <person name="Ruiz-Herrera J."/>
            <person name="Ruiz-Vazquez R."/>
            <person name="Sanz C."/>
            <person name="Schackwitz W."/>
            <person name="Schmutz J."/>
            <person name="Shahriari M."/>
            <person name="Shelest E."/>
            <person name="Silva-Franco F."/>
            <person name="Soanes D."/>
            <person name="Syed K."/>
            <person name="Tagua V.G."/>
            <person name="Talbot N.J."/>
            <person name="Thon M."/>
            <person name="De vries R.P."/>
            <person name="Wiebenga A."/>
            <person name="Yadav J.S."/>
            <person name="Braun E.L."/>
            <person name="Baker S."/>
            <person name="Garre V."/>
            <person name="Horwitz B."/>
            <person name="Torres-Martinez S."/>
            <person name="Idnurm A."/>
            <person name="Herrera-Estrella A."/>
            <person name="Gabaldon T."/>
            <person name="Grigoriev I.V."/>
        </authorList>
    </citation>
    <scope>NUCLEOTIDE SEQUENCE [LARGE SCALE GENOMIC DNA]</scope>
    <source>
        <strain evidence="9">NRRL 1555(-)</strain>
    </source>
</reference>
<dbReference type="PANTHER" id="PTHR13255">
    <property type="entry name" value="ATAXIN-10"/>
    <property type="match status" value="1"/>
</dbReference>
<dbReference type="SUPFAM" id="SSF48371">
    <property type="entry name" value="ARM repeat"/>
    <property type="match status" value="1"/>
</dbReference>
<name>A0A167KVP1_PHYB8</name>
<dbReference type="Pfam" id="PF09759">
    <property type="entry name" value="Atx10homo_assoc"/>
    <property type="match status" value="1"/>
</dbReference>